<dbReference type="EMBL" id="FOFY01000009">
    <property type="protein sequence ID" value="SER08084.1"/>
    <property type="molecule type" value="Genomic_DNA"/>
</dbReference>
<evidence type="ECO:0008006" key="4">
    <source>
        <dbReference type="Google" id="ProtNLM"/>
    </source>
</evidence>
<sequence length="306" mass="34552">MRNHILTITLLLLSTFIQAQKVEQVFLGKEDKTKNYYTIIYPSHLPWSGYLVLIPGFGESAEKVLLETDLPLLAAKSGMLVIIPCLQDGVLSFGVDKTSQSTLGQIIEDVRSKHKLMDQRFFIGGFSIGGSTAIKYVQETITKPHAVFAIDPPLDFERFYNSSQREIRLSGVDNASEESVYMIGKIEEVMGGTPATALEAFYSTSPYSFTDPNQTAVKKFGQLPLRIYTEPDVNWWIHERGEDLTSMNATESSAFINELRRLGNEQATLITTSNKGYRMNTQLRHPHSWTIVNNQELIQWLLSSKY</sequence>
<reference evidence="2 3" key="1">
    <citation type="submission" date="2016-10" db="EMBL/GenBank/DDBJ databases">
        <authorList>
            <person name="Varghese N."/>
            <person name="Submissions S."/>
        </authorList>
    </citation>
    <scope>NUCLEOTIDE SEQUENCE [LARGE SCALE GENOMIC DNA]</scope>
    <source>
        <strain evidence="3">DSM 19823 / KCTC 23066 / CCTCC M 208030 / D25</strain>
    </source>
</reference>
<dbReference type="Proteomes" id="UP000183496">
    <property type="component" value="Unassembled WGS sequence"/>
</dbReference>
<dbReference type="RefSeq" id="WP_041895456.1">
    <property type="nucleotide sequence ID" value="NZ_CP010817.1"/>
</dbReference>
<comment type="caution">
    <text evidence="2">The sequence shown here is derived from an EMBL/GenBank/DDBJ whole genome shotgun (WGS) entry which is preliminary data.</text>
</comment>
<dbReference type="InterPro" id="IPR029058">
    <property type="entry name" value="AB_hydrolase_fold"/>
</dbReference>
<feature type="signal peptide" evidence="1">
    <location>
        <begin position="1"/>
        <end position="19"/>
    </location>
</feature>
<dbReference type="Gene3D" id="3.40.50.1820">
    <property type="entry name" value="alpha/beta hydrolase"/>
    <property type="match status" value="1"/>
</dbReference>
<dbReference type="AlphaFoldDB" id="A0AAJ4W4N3"/>
<dbReference type="SUPFAM" id="SSF53474">
    <property type="entry name" value="alpha/beta-Hydrolases"/>
    <property type="match status" value="1"/>
</dbReference>
<organism evidence="2 3">
    <name type="scientific">Myroides profundi</name>
    <dbReference type="NCBI Taxonomy" id="480520"/>
    <lineage>
        <taxon>Bacteria</taxon>
        <taxon>Pseudomonadati</taxon>
        <taxon>Bacteroidota</taxon>
        <taxon>Flavobacteriia</taxon>
        <taxon>Flavobacteriales</taxon>
        <taxon>Flavobacteriaceae</taxon>
        <taxon>Myroides</taxon>
    </lineage>
</organism>
<protein>
    <recommendedName>
        <fullName evidence="4">Alpha/beta hydrolase</fullName>
    </recommendedName>
</protein>
<accession>A0AAJ4W4N3</accession>
<feature type="chain" id="PRO_5042613266" description="Alpha/beta hydrolase" evidence="1">
    <location>
        <begin position="20"/>
        <end position="306"/>
    </location>
</feature>
<evidence type="ECO:0000256" key="1">
    <source>
        <dbReference type="SAM" id="SignalP"/>
    </source>
</evidence>
<evidence type="ECO:0000313" key="2">
    <source>
        <dbReference type="EMBL" id="SER08084.1"/>
    </source>
</evidence>
<proteinExistence type="predicted"/>
<evidence type="ECO:0000313" key="3">
    <source>
        <dbReference type="Proteomes" id="UP000183496"/>
    </source>
</evidence>
<name>A0AAJ4W4N3_MYRPR</name>
<keyword evidence="3" id="KW-1185">Reference proteome</keyword>
<dbReference type="KEGG" id="mpw:MPR_2344"/>
<keyword evidence="1" id="KW-0732">Signal</keyword>
<gene>
    <name evidence="2" type="ORF">SAMN04488089_10949</name>
</gene>